<dbReference type="RefSeq" id="WP_187570261.1">
    <property type="nucleotide sequence ID" value="NZ_CP060711.1"/>
</dbReference>
<protein>
    <submittedName>
        <fullName evidence="1">Uncharacterized protein</fullName>
    </submittedName>
</protein>
<dbReference type="EMBL" id="CP060711">
    <property type="protein sequence ID" value="QNN46496.1"/>
    <property type="molecule type" value="Genomic_DNA"/>
</dbReference>
<organism evidence="1 2">
    <name type="scientific">Thermomonas brevis</name>
    <dbReference type="NCBI Taxonomy" id="215691"/>
    <lineage>
        <taxon>Bacteria</taxon>
        <taxon>Pseudomonadati</taxon>
        <taxon>Pseudomonadota</taxon>
        <taxon>Gammaproteobacteria</taxon>
        <taxon>Lysobacterales</taxon>
        <taxon>Lysobacteraceae</taxon>
        <taxon>Thermomonas</taxon>
    </lineage>
</organism>
<dbReference type="AlphaFoldDB" id="A0A7G9QT21"/>
<gene>
    <name evidence="1" type="ORF">H9L17_15260</name>
</gene>
<dbReference type="KEGG" id="tbv:H9L17_15260"/>
<proteinExistence type="predicted"/>
<accession>A0A7G9QT21</accession>
<reference evidence="1 2" key="1">
    <citation type="submission" date="2020-08" db="EMBL/GenBank/DDBJ databases">
        <title>Genome sequence of Thermomonas brevis KACC 16975T.</title>
        <authorList>
            <person name="Hyun D.-W."/>
            <person name="Bae J.-W."/>
        </authorList>
    </citation>
    <scope>NUCLEOTIDE SEQUENCE [LARGE SCALE GENOMIC DNA]</scope>
    <source>
        <strain evidence="1 2">KACC 16975</strain>
    </source>
</reference>
<evidence type="ECO:0000313" key="1">
    <source>
        <dbReference type="EMBL" id="QNN46496.1"/>
    </source>
</evidence>
<keyword evidence="2" id="KW-1185">Reference proteome</keyword>
<sequence>MNELDEKITEQWEAGELGTSAESVRVAKGASEALDQAASMKLVTMRLPIPLIDALKAIASHHGIAYQPMVRDLLVRFAESEFKAIMRDQADRLSRMAQEDATVPVQSFIDNERVAACG</sequence>
<dbReference type="Proteomes" id="UP000515977">
    <property type="component" value="Chromosome"/>
</dbReference>
<evidence type="ECO:0000313" key="2">
    <source>
        <dbReference type="Proteomes" id="UP000515977"/>
    </source>
</evidence>
<name>A0A7G9QT21_9GAMM</name>